<dbReference type="SUPFAM" id="SSF51430">
    <property type="entry name" value="NAD(P)-linked oxidoreductase"/>
    <property type="match status" value="1"/>
</dbReference>
<proteinExistence type="predicted"/>
<dbReference type="InterPro" id="IPR053135">
    <property type="entry name" value="AKR2_Oxidoreductase"/>
</dbReference>
<dbReference type="Proteomes" id="UP001501175">
    <property type="component" value="Unassembled WGS sequence"/>
</dbReference>
<name>A0ABP8NBS6_9BACT</name>
<dbReference type="PANTHER" id="PTHR43312">
    <property type="entry name" value="D-THREO-ALDOSE 1-DEHYDROGENASE"/>
    <property type="match status" value="1"/>
</dbReference>
<dbReference type="CDD" id="cd19097">
    <property type="entry name" value="AKR_unchar"/>
    <property type="match status" value="1"/>
</dbReference>
<keyword evidence="3" id="KW-1185">Reference proteome</keyword>
<evidence type="ECO:0000259" key="1">
    <source>
        <dbReference type="Pfam" id="PF00248"/>
    </source>
</evidence>
<dbReference type="RefSeq" id="WP_345247123.1">
    <property type="nucleotide sequence ID" value="NZ_BAABHD010000077.1"/>
</dbReference>
<dbReference type="InterPro" id="IPR036812">
    <property type="entry name" value="NAD(P)_OxRdtase_dom_sf"/>
</dbReference>
<dbReference type="Gene3D" id="3.20.20.100">
    <property type="entry name" value="NADP-dependent oxidoreductase domain"/>
    <property type="match status" value="1"/>
</dbReference>
<gene>
    <name evidence="2" type="ORF">GCM10023189_43920</name>
</gene>
<dbReference type="PANTHER" id="PTHR43312:SF1">
    <property type="entry name" value="NADP-DEPENDENT OXIDOREDUCTASE DOMAIN-CONTAINING PROTEIN"/>
    <property type="match status" value="1"/>
</dbReference>
<feature type="domain" description="NADP-dependent oxidoreductase" evidence="1">
    <location>
        <begin position="35"/>
        <end position="297"/>
    </location>
</feature>
<dbReference type="Pfam" id="PF00248">
    <property type="entry name" value="Aldo_ket_red"/>
    <property type="match status" value="1"/>
</dbReference>
<reference evidence="3" key="1">
    <citation type="journal article" date="2019" name="Int. J. Syst. Evol. Microbiol.">
        <title>The Global Catalogue of Microorganisms (GCM) 10K type strain sequencing project: providing services to taxonomists for standard genome sequencing and annotation.</title>
        <authorList>
            <consortium name="The Broad Institute Genomics Platform"/>
            <consortium name="The Broad Institute Genome Sequencing Center for Infectious Disease"/>
            <person name="Wu L."/>
            <person name="Ma J."/>
        </authorList>
    </citation>
    <scope>NUCLEOTIDE SEQUENCE [LARGE SCALE GENOMIC DNA]</scope>
    <source>
        <strain evidence="3">JCM 17927</strain>
    </source>
</reference>
<sequence length="318" mass="35616">MRRRKLGNTGIEVSEVAFGGVEIGMPYGLGIHTAADMLNEEEAIELLRAALDAGISFFDTARMYGSSERIMGKAFRDRRDEVVLCTKCRHFRDATGALPAHDEIKGFIEASVQESLAALQTSYIDVYMLHQADLEILENTAIASSMLDLKERGVIRATGVSVYTPEETQKAIEGQTWDVIQLPFNLLDQRQGSLFDKAYTKGIGLVIRSVLLKGLLSDRGKNLHPALRAVETHIQGYQDYLTEEYPTLPALATKFALSHKEVTSVLVGIDRMEYLHQALATADGRYLSDTQLKKVKQQAFPEPEFLNLPHWDRMGWLR</sequence>
<evidence type="ECO:0000313" key="3">
    <source>
        <dbReference type="Proteomes" id="UP001501175"/>
    </source>
</evidence>
<evidence type="ECO:0000313" key="2">
    <source>
        <dbReference type="EMBL" id="GAA4464526.1"/>
    </source>
</evidence>
<dbReference type="InterPro" id="IPR020471">
    <property type="entry name" value="AKR"/>
</dbReference>
<dbReference type="EMBL" id="BAABHD010000077">
    <property type="protein sequence ID" value="GAA4464526.1"/>
    <property type="molecule type" value="Genomic_DNA"/>
</dbReference>
<comment type="caution">
    <text evidence="2">The sequence shown here is derived from an EMBL/GenBank/DDBJ whole genome shotgun (WGS) entry which is preliminary data.</text>
</comment>
<protein>
    <submittedName>
        <fullName evidence="2">Aldo/keto reductase</fullName>
    </submittedName>
</protein>
<dbReference type="PRINTS" id="PR00069">
    <property type="entry name" value="ALDKETRDTASE"/>
</dbReference>
<dbReference type="InterPro" id="IPR023210">
    <property type="entry name" value="NADP_OxRdtase_dom"/>
</dbReference>
<accession>A0ABP8NBS6</accession>
<organism evidence="2 3">
    <name type="scientific">Nibrella saemangeumensis</name>
    <dbReference type="NCBI Taxonomy" id="1084526"/>
    <lineage>
        <taxon>Bacteria</taxon>
        <taxon>Pseudomonadati</taxon>
        <taxon>Bacteroidota</taxon>
        <taxon>Cytophagia</taxon>
        <taxon>Cytophagales</taxon>
        <taxon>Spirosomataceae</taxon>
        <taxon>Nibrella</taxon>
    </lineage>
</organism>